<reference evidence="6" key="2">
    <citation type="submission" date="2017-08" db="EMBL/GenBank/DDBJ databases">
        <authorList>
            <person name="Fierst J.L."/>
        </authorList>
    </citation>
    <scope>NUCLEOTIDE SEQUENCE [LARGE SCALE GENOMIC DNA]</scope>
    <source>
        <strain evidence="6">PX439</strain>
    </source>
</reference>
<evidence type="ECO:0000256" key="1">
    <source>
        <dbReference type="RuleBase" id="RU003425"/>
    </source>
</evidence>
<dbReference type="InterPro" id="IPR013783">
    <property type="entry name" value="Ig-like_fold"/>
</dbReference>
<dbReference type="EMBL" id="WUAV01000001">
    <property type="protein sequence ID" value="KAF1770675.1"/>
    <property type="molecule type" value="Genomic_DNA"/>
</dbReference>
<reference evidence="4 7" key="3">
    <citation type="submission" date="2019-12" db="EMBL/GenBank/DDBJ databases">
        <title>Chromosome-level assembly of the Caenorhabditis remanei genome.</title>
        <authorList>
            <person name="Teterina A.A."/>
            <person name="Willis J.H."/>
            <person name="Phillips P.C."/>
        </authorList>
    </citation>
    <scope>NUCLEOTIDE SEQUENCE [LARGE SCALE GENOMIC DNA]</scope>
    <source>
        <strain evidence="4 7">PX506</strain>
        <tissue evidence="4">Whole organism</tissue>
    </source>
</reference>
<keyword evidence="1" id="KW-0963">Cytoplasm</keyword>
<reference evidence="5" key="1">
    <citation type="submission" date="2017-08" db="EMBL/GenBank/DDBJ databases">
        <authorList>
            <person name="de Groot N.N."/>
        </authorList>
    </citation>
    <scope>NUCLEOTIDE SEQUENCE [LARGE SCALE GENOMIC DNA]</scope>
    <source>
        <strain evidence="5">PX439</strain>
    </source>
</reference>
<keyword evidence="6" id="KW-1185">Reference proteome</keyword>
<dbReference type="InterPro" id="IPR008962">
    <property type="entry name" value="PapD-like_sf"/>
</dbReference>
<organism evidence="5 6">
    <name type="scientific">Caenorhabditis remanei</name>
    <name type="common">Caenorhabditis vulgaris</name>
    <dbReference type="NCBI Taxonomy" id="31234"/>
    <lineage>
        <taxon>Eukaryota</taxon>
        <taxon>Metazoa</taxon>
        <taxon>Ecdysozoa</taxon>
        <taxon>Nematoda</taxon>
        <taxon>Chromadorea</taxon>
        <taxon>Rhabditida</taxon>
        <taxon>Rhabditina</taxon>
        <taxon>Rhabditomorpha</taxon>
        <taxon>Rhabditoidea</taxon>
        <taxon>Rhabditidae</taxon>
        <taxon>Peloderinae</taxon>
        <taxon>Caenorhabditis</taxon>
    </lineage>
</organism>
<dbReference type="AlphaFoldDB" id="A0A260ZF34"/>
<feature type="non-terminal residue" evidence="5">
    <location>
        <position position="1"/>
    </location>
</feature>
<name>A0A260ZF34_CAERE</name>
<dbReference type="Proteomes" id="UP000483820">
    <property type="component" value="Chromosome I"/>
</dbReference>
<proteinExistence type="predicted"/>
<dbReference type="Proteomes" id="UP000216624">
    <property type="component" value="Unassembled WGS sequence"/>
</dbReference>
<accession>A0A260ZF34</accession>
<feature type="domain" description="MSP" evidence="3">
    <location>
        <begin position="226"/>
        <end position="332"/>
    </location>
</feature>
<evidence type="ECO:0000259" key="3">
    <source>
        <dbReference type="PROSITE" id="PS50202"/>
    </source>
</evidence>
<evidence type="ECO:0000313" key="7">
    <source>
        <dbReference type="Proteomes" id="UP000483820"/>
    </source>
</evidence>
<dbReference type="Pfam" id="PF00635">
    <property type="entry name" value="Motile_Sperm"/>
    <property type="match status" value="1"/>
</dbReference>
<dbReference type="Gene3D" id="2.60.40.10">
    <property type="entry name" value="Immunoglobulins"/>
    <property type="match status" value="1"/>
</dbReference>
<dbReference type="EMBL" id="NMWX01000174">
    <property type="protein sequence ID" value="OZF83909.1"/>
    <property type="molecule type" value="Genomic_DNA"/>
</dbReference>
<dbReference type="InterPro" id="IPR051774">
    <property type="entry name" value="Sperm-specific_class_P"/>
</dbReference>
<dbReference type="PANTHER" id="PTHR22947">
    <property type="entry name" value="MAJOR SPERM PROTEIN"/>
    <property type="match status" value="1"/>
</dbReference>
<dbReference type="PANTHER" id="PTHR22947:SF12">
    <property type="entry name" value="MAJOR SPERM PROTEIN"/>
    <property type="match status" value="1"/>
</dbReference>
<evidence type="ECO:0000313" key="4">
    <source>
        <dbReference type="EMBL" id="KAF1770675.1"/>
    </source>
</evidence>
<feature type="region of interest" description="Disordered" evidence="2">
    <location>
        <begin position="60"/>
        <end position="206"/>
    </location>
</feature>
<feature type="compositionally biased region" description="Basic residues" evidence="2">
    <location>
        <begin position="62"/>
        <end position="72"/>
    </location>
</feature>
<feature type="compositionally biased region" description="Basic residues" evidence="2">
    <location>
        <begin position="87"/>
        <end position="133"/>
    </location>
</feature>
<protein>
    <recommendedName>
        <fullName evidence="1">Major sperm protein</fullName>
    </recommendedName>
</protein>
<evidence type="ECO:0000313" key="6">
    <source>
        <dbReference type="Proteomes" id="UP000216624"/>
    </source>
</evidence>
<sequence length="332" mass="35119">MSVIIKVGINQQKASVRSYEGRRESCASGARTRMLVPLTAIVTTSLPMAAAIAFCAKDRKTTHAKNKNKSTKSTRSSKSAKGSKSGKSSRSHRSKSQRSKRSSKSGKKGKSLKSSKKGKSGKSGKSSKSKKAVKGAATSSASAASGTSASEKSTRSTKSSRKSSKSSKSRKARRLDSDAQNKMEKSGKSSKIAAACAAAPKVQSTGGTQAAKSLVEEVNAIKHSNQLSVAPAKLQYQTLGGVSQVELKNTSGERKAYKVKCSDNALYRVNPVFGFAEPHSSVKIDVLRLNGEQKTDKLVLLTANAKDSSDPHEAFAKQAEHHEMMVVPLVAS</sequence>
<dbReference type="PROSITE" id="PS50202">
    <property type="entry name" value="MSP"/>
    <property type="match status" value="1"/>
</dbReference>
<evidence type="ECO:0000256" key="2">
    <source>
        <dbReference type="SAM" id="MobiDB-lite"/>
    </source>
</evidence>
<keyword evidence="1" id="KW-0206">Cytoskeleton</keyword>
<dbReference type="InterPro" id="IPR000535">
    <property type="entry name" value="MSP_dom"/>
</dbReference>
<gene>
    <name evidence="5" type="ORF">FL82_15679</name>
    <name evidence="4" type="ORF">GCK72_002496</name>
</gene>
<evidence type="ECO:0000313" key="5">
    <source>
        <dbReference type="EMBL" id="OZF83909.1"/>
    </source>
</evidence>
<comment type="function">
    <text evidence="1">Central component in molecular interactions underlying sperm crawling. Forms an extensive filament system that extends from sperm villipoda, along the leading edge of the pseudopod.</text>
</comment>
<feature type="compositionally biased region" description="Basic residues" evidence="2">
    <location>
        <begin position="158"/>
        <end position="173"/>
    </location>
</feature>
<feature type="compositionally biased region" description="Low complexity" evidence="2">
    <location>
        <begin position="134"/>
        <end position="151"/>
    </location>
</feature>
<feature type="compositionally biased region" description="Low complexity" evidence="2">
    <location>
        <begin position="73"/>
        <end position="86"/>
    </location>
</feature>
<feature type="compositionally biased region" description="Basic and acidic residues" evidence="2">
    <location>
        <begin position="174"/>
        <end position="187"/>
    </location>
</feature>
<dbReference type="SUPFAM" id="SSF49354">
    <property type="entry name" value="PapD-like"/>
    <property type="match status" value="1"/>
</dbReference>
<comment type="caution">
    <text evidence="5">The sequence shown here is derived from an EMBL/GenBank/DDBJ whole genome shotgun (WGS) entry which is preliminary data.</text>
</comment>